<gene>
    <name evidence="2" type="ORF">B0I32_1423</name>
</gene>
<name>A0A2T0LUB6_9ACTN</name>
<organism evidence="2 3">
    <name type="scientific">Nonomuraea fuscirosea</name>
    <dbReference type="NCBI Taxonomy" id="1291556"/>
    <lineage>
        <taxon>Bacteria</taxon>
        <taxon>Bacillati</taxon>
        <taxon>Actinomycetota</taxon>
        <taxon>Actinomycetes</taxon>
        <taxon>Streptosporangiales</taxon>
        <taxon>Streptosporangiaceae</taxon>
        <taxon>Nonomuraea</taxon>
    </lineage>
</organism>
<feature type="compositionally biased region" description="Basic residues" evidence="1">
    <location>
        <begin position="133"/>
        <end position="145"/>
    </location>
</feature>
<feature type="region of interest" description="Disordered" evidence="1">
    <location>
        <begin position="97"/>
        <end position="154"/>
    </location>
</feature>
<evidence type="ECO:0000313" key="2">
    <source>
        <dbReference type="EMBL" id="PRX47406.1"/>
    </source>
</evidence>
<dbReference type="Proteomes" id="UP000238312">
    <property type="component" value="Unassembled WGS sequence"/>
</dbReference>
<dbReference type="AlphaFoldDB" id="A0A2T0LUB6"/>
<dbReference type="EMBL" id="PVNG01000042">
    <property type="protein sequence ID" value="PRX47406.1"/>
    <property type="molecule type" value="Genomic_DNA"/>
</dbReference>
<proteinExistence type="predicted"/>
<feature type="compositionally biased region" description="Polar residues" evidence="1">
    <location>
        <begin position="1"/>
        <end position="10"/>
    </location>
</feature>
<keyword evidence="3" id="KW-1185">Reference proteome</keyword>
<comment type="caution">
    <text evidence="2">The sequence shown here is derived from an EMBL/GenBank/DDBJ whole genome shotgun (WGS) entry which is preliminary data.</text>
</comment>
<reference evidence="2 3" key="1">
    <citation type="submission" date="2018-03" db="EMBL/GenBank/DDBJ databases">
        <title>Genomic Encyclopedia of Type Strains, Phase III (KMG-III): the genomes of soil and plant-associated and newly described type strains.</title>
        <authorList>
            <person name="Whitman W."/>
        </authorList>
    </citation>
    <scope>NUCLEOTIDE SEQUENCE [LARGE SCALE GENOMIC DNA]</scope>
    <source>
        <strain evidence="2 3">CGMCC 4.7104</strain>
    </source>
</reference>
<feature type="region of interest" description="Disordered" evidence="1">
    <location>
        <begin position="1"/>
        <end position="21"/>
    </location>
</feature>
<protein>
    <submittedName>
        <fullName evidence="2">Uncharacterized protein</fullName>
    </submittedName>
</protein>
<evidence type="ECO:0000256" key="1">
    <source>
        <dbReference type="SAM" id="MobiDB-lite"/>
    </source>
</evidence>
<evidence type="ECO:0000313" key="3">
    <source>
        <dbReference type="Proteomes" id="UP000238312"/>
    </source>
</evidence>
<accession>A0A2T0LUB6</accession>
<sequence length="154" mass="16535">MRKPFTTTADGESAETITHDEARLDIGSAALDEPAEIGITPLIPEQLPVLGAGMDNVTDAPRAGYRFTPTPFEFETDVTISLPYDAAKLTAAGLTLREGELPGSPTPTRCGWPCRPRTTSFGRPGSRPATPVTHRRPRRAPRRPCRGCAHAGES</sequence>